<keyword evidence="2" id="KW-0732">Signal</keyword>
<dbReference type="EMBL" id="JACAZI010000013">
    <property type="protein sequence ID" value="KAF7345592.1"/>
    <property type="molecule type" value="Genomic_DNA"/>
</dbReference>
<organism evidence="3 4">
    <name type="scientific">Mycena venus</name>
    <dbReference type="NCBI Taxonomy" id="2733690"/>
    <lineage>
        <taxon>Eukaryota</taxon>
        <taxon>Fungi</taxon>
        <taxon>Dikarya</taxon>
        <taxon>Basidiomycota</taxon>
        <taxon>Agaricomycotina</taxon>
        <taxon>Agaricomycetes</taxon>
        <taxon>Agaricomycetidae</taxon>
        <taxon>Agaricales</taxon>
        <taxon>Marasmiineae</taxon>
        <taxon>Mycenaceae</taxon>
        <taxon>Mycena</taxon>
    </lineage>
</organism>
<dbReference type="Pfam" id="PF11327">
    <property type="entry name" value="Egh16-like"/>
    <property type="match status" value="1"/>
</dbReference>
<reference evidence="3" key="1">
    <citation type="submission" date="2020-05" db="EMBL/GenBank/DDBJ databases">
        <title>Mycena genomes resolve the evolution of fungal bioluminescence.</title>
        <authorList>
            <person name="Tsai I.J."/>
        </authorList>
    </citation>
    <scope>NUCLEOTIDE SEQUENCE</scope>
    <source>
        <strain evidence="3">CCC161011</strain>
    </source>
</reference>
<dbReference type="InterPro" id="IPR021476">
    <property type="entry name" value="Egh16-like"/>
</dbReference>
<evidence type="ECO:0000313" key="4">
    <source>
        <dbReference type="Proteomes" id="UP000620124"/>
    </source>
</evidence>
<feature type="compositionally biased region" description="Low complexity" evidence="1">
    <location>
        <begin position="166"/>
        <end position="188"/>
    </location>
</feature>
<protein>
    <recommendedName>
        <fullName evidence="5">Gas1-like protein</fullName>
    </recommendedName>
</protein>
<name>A0A8H6XSF0_9AGAR</name>
<gene>
    <name evidence="3" type="ORF">MVEN_01578000</name>
</gene>
<comment type="caution">
    <text evidence="3">The sequence shown here is derived from an EMBL/GenBank/DDBJ whole genome shotgun (WGS) entry which is preliminary data.</text>
</comment>
<proteinExistence type="predicted"/>
<evidence type="ECO:0008006" key="5">
    <source>
        <dbReference type="Google" id="ProtNLM"/>
    </source>
</evidence>
<dbReference type="OrthoDB" id="3241054at2759"/>
<feature type="signal peptide" evidence="2">
    <location>
        <begin position="1"/>
        <end position="24"/>
    </location>
</feature>
<feature type="chain" id="PRO_5034240921" description="Gas1-like protein" evidence="2">
    <location>
        <begin position="25"/>
        <end position="226"/>
    </location>
</feature>
<evidence type="ECO:0000313" key="3">
    <source>
        <dbReference type="EMBL" id="KAF7345592.1"/>
    </source>
</evidence>
<dbReference type="PANTHER" id="PTHR34618:SF4">
    <property type="entry name" value="CAS1"/>
    <property type="match status" value="1"/>
</dbReference>
<sequence>MMFSSVLTSATILLALALRASAHAMPSPALGVKGIPVRNDVQRPSNDKPCGNVDIASNIDTSTAVPVESDGTTVMLNVTNYNPGGDGSRSVSVLVDPTGTGKKFVAAKVTKNGNANPKDNGSDLISLSLPAGTTCTGGKAKNLCLLSVKSTAGFGGCTVVSQLASTNSGSGSTPAASGSTSAAGATKSKVPCSKKARRAAGTRAPRALRLAAESVHANPLFASTPL</sequence>
<accession>A0A8H6XSF0</accession>
<dbReference type="PANTHER" id="PTHR34618">
    <property type="entry name" value="SURFACE PROTEIN MAS1, PUTATIVE-RELATED"/>
    <property type="match status" value="1"/>
</dbReference>
<dbReference type="Proteomes" id="UP000620124">
    <property type="component" value="Unassembled WGS sequence"/>
</dbReference>
<keyword evidence="4" id="KW-1185">Reference proteome</keyword>
<evidence type="ECO:0000256" key="1">
    <source>
        <dbReference type="SAM" id="MobiDB-lite"/>
    </source>
</evidence>
<dbReference type="AlphaFoldDB" id="A0A8H6XSF0"/>
<feature type="region of interest" description="Disordered" evidence="1">
    <location>
        <begin position="166"/>
        <end position="205"/>
    </location>
</feature>
<evidence type="ECO:0000256" key="2">
    <source>
        <dbReference type="SAM" id="SignalP"/>
    </source>
</evidence>